<gene>
    <name evidence="1" type="ORF">GA0061080_102136</name>
</gene>
<dbReference type="STRING" id="1798183.GA0061080_102136"/>
<name>A0A1C4BJN0_9GAMM</name>
<sequence>MILSPNSEDVETGLYYNRFRYYDSNTGTYISQDPIGLAGNNPNFYAYVHDSNTMVDVFRLSGILTIFSDSPNGDPIGHAFIGVTENGKTTYIGQWPGTADNIGFEKGDLPRLFFSKMEGTLVSPDTSHLRSSELTSISFDLDDMQMSNLKKYVDNFDVENGTKGYNLRNRQCASFAYGASQAAGIKEMKMPWYKWITPASLAKKINSLKPKIKCPS</sequence>
<proteinExistence type="predicted"/>
<dbReference type="InterPro" id="IPR022385">
    <property type="entry name" value="Rhs_assc_core"/>
</dbReference>
<accession>A0A1C4BJN0</accession>
<dbReference type="Gene3D" id="2.180.10.10">
    <property type="entry name" value="RHS repeat-associated core"/>
    <property type="match status" value="1"/>
</dbReference>
<dbReference type="AlphaFoldDB" id="A0A1C4BJN0"/>
<keyword evidence="2" id="KW-1185">Reference proteome</keyword>
<evidence type="ECO:0000313" key="1">
    <source>
        <dbReference type="EMBL" id="SCC07047.1"/>
    </source>
</evidence>
<organism evidence="1 2">
    <name type="scientific">Gilliamella intestini</name>
    <dbReference type="NCBI Taxonomy" id="1798183"/>
    <lineage>
        <taxon>Bacteria</taxon>
        <taxon>Pseudomonadati</taxon>
        <taxon>Pseudomonadota</taxon>
        <taxon>Gammaproteobacteria</taxon>
        <taxon>Orbales</taxon>
        <taxon>Orbaceae</taxon>
        <taxon>Gilliamella</taxon>
    </lineage>
</organism>
<dbReference type="PRINTS" id="PR00394">
    <property type="entry name" value="RHSPROTEIN"/>
</dbReference>
<evidence type="ECO:0000313" key="2">
    <source>
        <dbReference type="Proteomes" id="UP000199698"/>
    </source>
</evidence>
<dbReference type="EMBL" id="FMBA01000021">
    <property type="protein sequence ID" value="SCC07047.1"/>
    <property type="molecule type" value="Genomic_DNA"/>
</dbReference>
<dbReference type="NCBIfam" id="TIGR03696">
    <property type="entry name" value="Rhs_assc_core"/>
    <property type="match status" value="1"/>
</dbReference>
<reference evidence="2" key="1">
    <citation type="submission" date="2016-08" db="EMBL/GenBank/DDBJ databases">
        <authorList>
            <person name="Varghese N."/>
            <person name="Submissions Spin"/>
        </authorList>
    </citation>
    <scope>NUCLEOTIDE SEQUENCE [LARGE SCALE GENOMIC DNA]</scope>
    <source>
        <strain evidence="2">R-53144</strain>
    </source>
</reference>
<protein>
    <submittedName>
        <fullName evidence="1">RHS repeat-associated core domain-containing protein</fullName>
    </submittedName>
</protein>
<dbReference type="OrthoDB" id="9816400at2"/>
<dbReference type="Proteomes" id="UP000199698">
    <property type="component" value="Unassembled WGS sequence"/>
</dbReference>